<feature type="region of interest" description="Disordered" evidence="1">
    <location>
        <begin position="1"/>
        <end position="22"/>
    </location>
</feature>
<reference evidence="2" key="1">
    <citation type="journal article" date="2008" name="ISME J.">
        <title>Genomic patterns of recombination, clonal divergence and environment in marine microbial populations.</title>
        <authorList>
            <person name="Konstantinidis K.T."/>
            <person name="Delong E.F."/>
        </authorList>
    </citation>
    <scope>NUCLEOTIDE SEQUENCE</scope>
</reference>
<organism evidence="2">
    <name type="scientific">uncultured marine microorganism HF4000_093M11</name>
    <dbReference type="NCBI Taxonomy" id="455519"/>
    <lineage>
        <taxon>unclassified sequences</taxon>
        <taxon>environmental samples</taxon>
    </lineage>
</organism>
<dbReference type="AlphaFoldDB" id="B3T1U3"/>
<accession>B3T1U3</accession>
<protein>
    <submittedName>
        <fullName evidence="2">Uncharacterized protein</fullName>
    </submittedName>
</protein>
<feature type="region of interest" description="Disordered" evidence="1">
    <location>
        <begin position="63"/>
        <end position="91"/>
    </location>
</feature>
<name>B3T1U3_9ZZZZ</name>
<evidence type="ECO:0000256" key="1">
    <source>
        <dbReference type="SAM" id="MobiDB-lite"/>
    </source>
</evidence>
<dbReference type="EMBL" id="EU016578">
    <property type="protein sequence ID" value="ABZ06552.1"/>
    <property type="molecule type" value="Genomic_DNA"/>
</dbReference>
<proteinExistence type="predicted"/>
<evidence type="ECO:0000313" key="2">
    <source>
        <dbReference type="EMBL" id="ABZ06552.1"/>
    </source>
</evidence>
<sequence>MATIRQLKEKIKQTRMSDRDTVRSHVKNIGHTKFLSKDELKYLKPKDRDSEIKFEIKAPTYFPTNERMPETPPPNFEKSVNPDLFKGLGSL</sequence>
<gene>
    <name evidence="2" type="ORF">ALOHA_HF4000093M11ctg1g38</name>
</gene>